<evidence type="ECO:0000313" key="7">
    <source>
        <dbReference type="Proteomes" id="UP000280708"/>
    </source>
</evidence>
<name>A0A084EU04_SPHYA</name>
<dbReference type="AlphaFoldDB" id="A0A084EU04"/>
<dbReference type="Proteomes" id="UP000077262">
    <property type="component" value="Unassembled WGS sequence"/>
</dbReference>
<accession>A0A084EU04</accession>
<proteinExistence type="predicted"/>
<reference evidence="3 5" key="1">
    <citation type="submission" date="2014-03" db="EMBL/GenBank/DDBJ databases">
        <title>Genome sequence of Sphingobium yanoikuyae B1.</title>
        <authorList>
            <person name="Gan H.M."/>
            <person name="Gan H.Y."/>
            <person name="Savka M.A."/>
        </authorList>
    </citation>
    <scope>NUCLEOTIDE SEQUENCE [LARGE SCALE GENOMIC DNA]</scope>
    <source>
        <strain evidence="3 5">B1</strain>
    </source>
</reference>
<dbReference type="RefSeq" id="WP_017499381.1">
    <property type="nucleotide sequence ID" value="NZ_CAIGKD010000001.1"/>
</dbReference>
<sequence length="224" mass="25585">MDFLRLFQSLEEFLYEAMSWLVFYPRTLWRTIRHPIQMLRYSDKELEDAPDQQFTDMLSPPLFLMLTILLSHLIEVASHQKMPEVATTGIGKEITASEMNLLVLRAFLFAIYPLMFAVRRLKAQGMALNRDTLRRPFYAQCYIAGPAALVLGIASILARLGDVGWAIAALVIMLLTVSWYLRIETIWLRSRTRKSSWASFRSTFGTWLLASLINSGASFLILGG</sequence>
<dbReference type="eggNOG" id="ENOG5033Z2K">
    <property type="taxonomic scope" value="Bacteria"/>
</dbReference>
<dbReference type="Proteomes" id="UP000028534">
    <property type="component" value="Unassembled WGS sequence"/>
</dbReference>
<protein>
    <submittedName>
        <fullName evidence="3">Putative membrane protein</fullName>
    </submittedName>
</protein>
<feature type="transmembrane region" description="Helical" evidence="1">
    <location>
        <begin position="163"/>
        <end position="183"/>
    </location>
</feature>
<evidence type="ECO:0000313" key="4">
    <source>
        <dbReference type="EMBL" id="OAH45106.1"/>
    </source>
</evidence>
<gene>
    <name evidence="4" type="ORF">AX777_06165</name>
    <name evidence="3" type="ORF">CP98_00123</name>
    <name evidence="2" type="ORF">EBF16_25280</name>
</gene>
<reference evidence="2 7" key="3">
    <citation type="submission" date="2018-10" db="EMBL/GenBank/DDBJ databases">
        <title>Characterization and genome analysis of a novel bacterium Sphingobium yanoikuyae SJTF8 capable of degrading PAHs.</title>
        <authorList>
            <person name="Yin C."/>
            <person name="Xiong W."/>
            <person name="Liang R."/>
        </authorList>
    </citation>
    <scope>NUCLEOTIDE SEQUENCE [LARGE SCALE GENOMIC DNA]</scope>
    <source>
        <strain evidence="2 7">SJTF8</strain>
    </source>
</reference>
<feature type="transmembrane region" description="Helical" evidence="1">
    <location>
        <begin position="99"/>
        <end position="117"/>
    </location>
</feature>
<evidence type="ECO:0000313" key="3">
    <source>
        <dbReference type="EMBL" id="KEZ21446.1"/>
    </source>
</evidence>
<evidence type="ECO:0000313" key="2">
    <source>
        <dbReference type="EMBL" id="AYO79886.1"/>
    </source>
</evidence>
<feature type="transmembrane region" description="Helical" evidence="1">
    <location>
        <begin position="204"/>
        <end position="222"/>
    </location>
</feature>
<dbReference type="EMBL" id="LSTR01000026">
    <property type="protein sequence ID" value="OAH45106.1"/>
    <property type="molecule type" value="Genomic_DNA"/>
</dbReference>
<keyword evidence="1" id="KW-0812">Transmembrane</keyword>
<organism evidence="3 5">
    <name type="scientific">Sphingobium yanoikuyae</name>
    <name type="common">Sphingomonas yanoikuyae</name>
    <dbReference type="NCBI Taxonomy" id="13690"/>
    <lineage>
        <taxon>Bacteria</taxon>
        <taxon>Pseudomonadati</taxon>
        <taxon>Pseudomonadota</taxon>
        <taxon>Alphaproteobacteria</taxon>
        <taxon>Sphingomonadales</taxon>
        <taxon>Sphingomonadaceae</taxon>
        <taxon>Sphingobium</taxon>
    </lineage>
</organism>
<evidence type="ECO:0000256" key="1">
    <source>
        <dbReference type="SAM" id="Phobius"/>
    </source>
</evidence>
<keyword evidence="1" id="KW-1133">Transmembrane helix</keyword>
<dbReference type="OrthoDB" id="8820484at2"/>
<evidence type="ECO:0000313" key="5">
    <source>
        <dbReference type="Proteomes" id="UP000028534"/>
    </source>
</evidence>
<feature type="transmembrane region" description="Helical" evidence="1">
    <location>
        <begin position="137"/>
        <end position="157"/>
    </location>
</feature>
<dbReference type="EMBL" id="JGVR01000001">
    <property type="protein sequence ID" value="KEZ21446.1"/>
    <property type="molecule type" value="Genomic_DNA"/>
</dbReference>
<evidence type="ECO:0000313" key="6">
    <source>
        <dbReference type="Proteomes" id="UP000077262"/>
    </source>
</evidence>
<reference evidence="4 6" key="2">
    <citation type="submission" date="2016-02" db="EMBL/GenBank/DDBJ databases">
        <authorList>
            <person name="Wen L."/>
            <person name="He K."/>
            <person name="Yang H."/>
        </authorList>
    </citation>
    <scope>NUCLEOTIDE SEQUENCE [LARGE SCALE GENOMIC DNA]</scope>
    <source>
        <strain evidence="4 6">CD09_2</strain>
    </source>
</reference>
<dbReference type="Proteomes" id="UP000280708">
    <property type="component" value="Chromosome"/>
</dbReference>
<dbReference type="EMBL" id="CP033230">
    <property type="protein sequence ID" value="AYO79886.1"/>
    <property type="molecule type" value="Genomic_DNA"/>
</dbReference>
<dbReference type="PATRIC" id="fig|13690.10.peg.125"/>
<keyword evidence="1" id="KW-0472">Membrane</keyword>
<dbReference type="STRING" id="13690.AX777_06165"/>